<dbReference type="PROSITE" id="PS00107">
    <property type="entry name" value="PROTEIN_KINASE_ATP"/>
    <property type="match status" value="1"/>
</dbReference>
<dbReference type="SUPFAM" id="SSF51110">
    <property type="entry name" value="alpha-D-mannose-specific plant lectins"/>
    <property type="match status" value="1"/>
</dbReference>
<dbReference type="Gene3D" id="2.90.10.10">
    <property type="entry name" value="Bulb-type lectin domain"/>
    <property type="match status" value="1"/>
</dbReference>
<dbReference type="InterPro" id="IPR008271">
    <property type="entry name" value="Ser/Thr_kinase_AS"/>
</dbReference>
<evidence type="ECO:0000256" key="21">
    <source>
        <dbReference type="SAM" id="SignalP"/>
    </source>
</evidence>
<evidence type="ECO:0000256" key="10">
    <source>
        <dbReference type="ARBA" id="ARBA00022840"/>
    </source>
</evidence>
<dbReference type="SMART" id="SM00473">
    <property type="entry name" value="PAN_AP"/>
    <property type="match status" value="1"/>
</dbReference>
<dbReference type="Gene3D" id="3.30.200.20">
    <property type="entry name" value="Phosphorylase Kinase, domain 1"/>
    <property type="match status" value="1"/>
</dbReference>
<evidence type="ECO:0000256" key="16">
    <source>
        <dbReference type="ARBA" id="ARBA00047899"/>
    </source>
</evidence>
<dbReference type="PROSITE" id="PS50011">
    <property type="entry name" value="PROTEIN_KINASE_DOM"/>
    <property type="match status" value="1"/>
</dbReference>
<evidence type="ECO:0000256" key="15">
    <source>
        <dbReference type="ARBA" id="ARBA00023180"/>
    </source>
</evidence>
<feature type="chain" id="PRO_5042823668" description="Receptor-like serine/threonine-protein kinase" evidence="21">
    <location>
        <begin position="26"/>
        <end position="845"/>
    </location>
</feature>
<keyword evidence="9 18" id="KW-0418">Kinase</keyword>
<keyword evidence="2" id="KW-1003">Cell membrane</keyword>
<dbReference type="CDD" id="cd14066">
    <property type="entry name" value="STKc_IRAK"/>
    <property type="match status" value="1"/>
</dbReference>
<evidence type="ECO:0000313" key="26">
    <source>
        <dbReference type="Proteomes" id="UP001324115"/>
    </source>
</evidence>
<dbReference type="FunFam" id="2.90.10.10:FF:000029">
    <property type="entry name" value="G-type lectin S-receptor-like serine/threonine-protein kinase"/>
    <property type="match status" value="1"/>
</dbReference>
<dbReference type="Pfam" id="PF11883">
    <property type="entry name" value="DUF3403"/>
    <property type="match status" value="1"/>
</dbReference>
<sequence length="845" mass="94793">MNPAKSLLKSVLILLLSVLFRICVSLDTITPDKPIKDGETLVSNQKTFALGFFSPGNSNCRYVGIWYYQITEQTVVWVANRDNPLNDSSGILSINSQGNLVLHTQNQTLPIWSTNIASISSTNYSISMAQLLDVGNLVLVQQHNQRVLWQSFDYPTNIFLPFMKVGLDRQTGLSRYLTSWESKDDPKTGKYSYKIDTIGYPQLFLYKGQTPLWRAGSWSGQGLTGVPEMKSKLYNSDVNVSFVNNEDGITIMYGITEPDVYSKIMFVLGESGTFGRYTWGDGKWVRFWFDPQESCDIYLNCGPNSYCDPYKGDEFDCTCLPGFEPKSPLDWSIRDGSSGCVRKQRVSTCKSGEGFVKLASVKVPDTSIAHVDMSLSLEQCEQECLRNCSCTAYTSADESEEGIGCLTWHGDLVDIRTFTNEGQDLYIRVDSIVLAQYAKKNGLARKTRMLAILGIPVAVMVLFVVSIVYWLVMKKKRGKRQSTDSYESSAYSLPNLEDFTSRRGLDGTRRDSNFPVFDLKNIIAATNNFSVANLLGKGGFGSVYKGLLQNGMEIAVKRLSKNSRQGIEQFKNEVVLIAKLQHRNLVRILGCCVQGEEKMLIYEYLPNNSLDSYIFDGTKRSWLDWGKRIEIICGIARGILYLHQDSRLRIIHRDLKASNVLLDTTLNPKISDFGMARIFRGDQIEANTNCVVGTFGYMSPEYAMQGLFSIKSDVFSFGVLLLEIITGERNTNYCHNGPSSNLIEHIWDHWKEGKAMEIVDPSLGETYPADEVSRCIHIGLLCVQEHATDRPTMSTVVFMLSNDTPLPSPKQPAFIFKSTCNTKDQTTIEGANSINEITITKIDGR</sequence>
<feature type="domain" description="Protein kinase" evidence="22">
    <location>
        <begin position="529"/>
        <end position="814"/>
    </location>
</feature>
<evidence type="ECO:0000256" key="19">
    <source>
        <dbReference type="PROSITE-ProRule" id="PRU10141"/>
    </source>
</evidence>
<dbReference type="GO" id="GO:0005886">
    <property type="term" value="C:plasma membrane"/>
    <property type="evidence" value="ECO:0007669"/>
    <property type="project" value="UniProtKB-SubCell"/>
</dbReference>
<keyword evidence="11 20" id="KW-1133">Transmembrane helix</keyword>
<dbReference type="InterPro" id="IPR011009">
    <property type="entry name" value="Kinase-like_dom_sf"/>
</dbReference>
<feature type="domain" description="Apple" evidence="24">
    <location>
        <begin position="349"/>
        <end position="430"/>
    </location>
</feature>
<gene>
    <name evidence="25" type="ORF">RGQ29_033224</name>
</gene>
<keyword evidence="7" id="KW-0430">Lectin</keyword>
<dbReference type="PROSITE" id="PS00108">
    <property type="entry name" value="PROTEIN_KINASE_ST"/>
    <property type="match status" value="1"/>
</dbReference>
<dbReference type="InterPro" id="IPR036426">
    <property type="entry name" value="Bulb-type_lectin_dom_sf"/>
</dbReference>
<reference evidence="25 26" key="1">
    <citation type="journal article" date="2023" name="G3 (Bethesda)">
        <title>A haplotype-resolved chromosome-scale genome for Quercus rubra L. provides insights into the genetics of adaptive traits for red oak species.</title>
        <authorList>
            <person name="Kapoor B."/>
            <person name="Jenkins J."/>
            <person name="Schmutz J."/>
            <person name="Zhebentyayeva T."/>
            <person name="Kuelheim C."/>
            <person name="Coggeshall M."/>
            <person name="Heim C."/>
            <person name="Lasky J.R."/>
            <person name="Leites L."/>
            <person name="Islam-Faridi N."/>
            <person name="Romero-Severson J."/>
            <person name="DeLeo V.L."/>
            <person name="Lucas S.M."/>
            <person name="Lazic D."/>
            <person name="Gailing O."/>
            <person name="Carlson J."/>
            <person name="Staton M."/>
        </authorList>
    </citation>
    <scope>NUCLEOTIDE SEQUENCE [LARGE SCALE GENOMIC DNA]</scope>
    <source>
        <strain evidence="25">Pseudo-F2</strain>
    </source>
</reference>
<evidence type="ECO:0000259" key="23">
    <source>
        <dbReference type="PROSITE" id="PS50927"/>
    </source>
</evidence>
<dbReference type="SUPFAM" id="SSF56112">
    <property type="entry name" value="Protein kinase-like (PK-like)"/>
    <property type="match status" value="1"/>
</dbReference>
<dbReference type="InterPro" id="IPR000858">
    <property type="entry name" value="S_locus_glycoprot_dom"/>
</dbReference>
<keyword evidence="8 18" id="KW-0547">Nucleotide-binding</keyword>
<keyword evidence="3 18" id="KW-0723">Serine/threonine-protein kinase</keyword>
<dbReference type="Pfam" id="PF01453">
    <property type="entry name" value="B_lectin"/>
    <property type="match status" value="1"/>
</dbReference>
<dbReference type="InterPro" id="IPR003609">
    <property type="entry name" value="Pan_app"/>
</dbReference>
<feature type="transmembrane region" description="Helical" evidence="20">
    <location>
        <begin position="449"/>
        <end position="472"/>
    </location>
</feature>
<dbReference type="FunFam" id="3.30.200.20:FF:000330">
    <property type="entry name" value="G-type lectin S-receptor-like serine/threonine-protein kinase At4g03230"/>
    <property type="match status" value="1"/>
</dbReference>
<evidence type="ECO:0000256" key="4">
    <source>
        <dbReference type="ARBA" id="ARBA00022679"/>
    </source>
</evidence>
<evidence type="ECO:0000256" key="13">
    <source>
        <dbReference type="ARBA" id="ARBA00023157"/>
    </source>
</evidence>
<feature type="domain" description="Bulb-type lectin" evidence="23">
    <location>
        <begin position="26"/>
        <end position="152"/>
    </location>
</feature>
<keyword evidence="6 21" id="KW-0732">Signal</keyword>
<keyword evidence="5 20" id="KW-0812">Transmembrane</keyword>
<evidence type="ECO:0000313" key="25">
    <source>
        <dbReference type="EMBL" id="KAK4541865.1"/>
    </source>
</evidence>
<dbReference type="InterPro" id="IPR017441">
    <property type="entry name" value="Protein_kinase_ATP_BS"/>
</dbReference>
<evidence type="ECO:0000256" key="12">
    <source>
        <dbReference type="ARBA" id="ARBA00023136"/>
    </source>
</evidence>
<dbReference type="GO" id="GO:0048544">
    <property type="term" value="P:recognition of pollen"/>
    <property type="evidence" value="ECO:0007669"/>
    <property type="project" value="InterPro"/>
</dbReference>
<dbReference type="FunFam" id="1.10.510.10:FF:000060">
    <property type="entry name" value="G-type lectin S-receptor-like serine/threonine-protein kinase"/>
    <property type="match status" value="1"/>
</dbReference>
<comment type="caution">
    <text evidence="25">The sequence shown here is derived from an EMBL/GenBank/DDBJ whole genome shotgun (WGS) entry which is preliminary data.</text>
</comment>
<evidence type="ECO:0000256" key="6">
    <source>
        <dbReference type="ARBA" id="ARBA00022729"/>
    </source>
</evidence>
<comment type="similarity">
    <text evidence="18">Belongs to the protein kinase superfamily. Ser/Thr protein kinase family.</text>
</comment>
<evidence type="ECO:0000256" key="3">
    <source>
        <dbReference type="ARBA" id="ARBA00022527"/>
    </source>
</evidence>
<evidence type="ECO:0000256" key="11">
    <source>
        <dbReference type="ARBA" id="ARBA00022989"/>
    </source>
</evidence>
<dbReference type="Proteomes" id="UP001324115">
    <property type="component" value="Unassembled WGS sequence"/>
</dbReference>
<evidence type="ECO:0000256" key="1">
    <source>
        <dbReference type="ARBA" id="ARBA00004251"/>
    </source>
</evidence>
<keyword evidence="13" id="KW-1015">Disulfide bond</keyword>
<evidence type="ECO:0000256" key="5">
    <source>
        <dbReference type="ARBA" id="ARBA00022692"/>
    </source>
</evidence>
<dbReference type="GO" id="GO:0004674">
    <property type="term" value="F:protein serine/threonine kinase activity"/>
    <property type="evidence" value="ECO:0007669"/>
    <property type="project" value="UniProtKB-KW"/>
</dbReference>
<dbReference type="SMART" id="SM00108">
    <property type="entry name" value="B_lectin"/>
    <property type="match status" value="1"/>
</dbReference>
<organism evidence="25 26">
    <name type="scientific">Quercus rubra</name>
    <name type="common">Northern red oak</name>
    <name type="synonym">Quercus borealis</name>
    <dbReference type="NCBI Taxonomy" id="3512"/>
    <lineage>
        <taxon>Eukaryota</taxon>
        <taxon>Viridiplantae</taxon>
        <taxon>Streptophyta</taxon>
        <taxon>Embryophyta</taxon>
        <taxon>Tracheophyta</taxon>
        <taxon>Spermatophyta</taxon>
        <taxon>Magnoliopsida</taxon>
        <taxon>eudicotyledons</taxon>
        <taxon>Gunneridae</taxon>
        <taxon>Pentapetalae</taxon>
        <taxon>rosids</taxon>
        <taxon>fabids</taxon>
        <taxon>Fagales</taxon>
        <taxon>Fagaceae</taxon>
        <taxon>Quercus</taxon>
    </lineage>
</organism>
<dbReference type="InterPro" id="IPR000719">
    <property type="entry name" value="Prot_kinase_dom"/>
</dbReference>
<comment type="catalytic activity">
    <reaction evidence="17 18">
        <text>L-seryl-[protein] + ATP = O-phospho-L-seryl-[protein] + ADP + H(+)</text>
        <dbReference type="Rhea" id="RHEA:17989"/>
        <dbReference type="Rhea" id="RHEA-COMP:9863"/>
        <dbReference type="Rhea" id="RHEA-COMP:11604"/>
        <dbReference type="ChEBI" id="CHEBI:15378"/>
        <dbReference type="ChEBI" id="CHEBI:29999"/>
        <dbReference type="ChEBI" id="CHEBI:30616"/>
        <dbReference type="ChEBI" id="CHEBI:83421"/>
        <dbReference type="ChEBI" id="CHEBI:456216"/>
        <dbReference type="EC" id="2.7.11.1"/>
    </reaction>
</comment>
<dbReference type="InterPro" id="IPR001245">
    <property type="entry name" value="Ser-Thr/Tyr_kinase_cat_dom"/>
</dbReference>
<evidence type="ECO:0000256" key="18">
    <source>
        <dbReference type="PIRNR" id="PIRNR000641"/>
    </source>
</evidence>
<evidence type="ECO:0000259" key="22">
    <source>
        <dbReference type="PROSITE" id="PS50011"/>
    </source>
</evidence>
<keyword evidence="26" id="KW-1185">Reference proteome</keyword>
<comment type="catalytic activity">
    <reaction evidence="16 18">
        <text>L-threonyl-[protein] + ATP = O-phospho-L-threonyl-[protein] + ADP + H(+)</text>
        <dbReference type="Rhea" id="RHEA:46608"/>
        <dbReference type="Rhea" id="RHEA-COMP:11060"/>
        <dbReference type="Rhea" id="RHEA-COMP:11605"/>
        <dbReference type="ChEBI" id="CHEBI:15378"/>
        <dbReference type="ChEBI" id="CHEBI:30013"/>
        <dbReference type="ChEBI" id="CHEBI:30616"/>
        <dbReference type="ChEBI" id="CHEBI:61977"/>
        <dbReference type="ChEBI" id="CHEBI:456216"/>
        <dbReference type="EC" id="2.7.11.1"/>
    </reaction>
</comment>
<dbReference type="PROSITE" id="PS50927">
    <property type="entry name" value="BULB_LECTIN"/>
    <property type="match status" value="1"/>
</dbReference>
<evidence type="ECO:0000256" key="2">
    <source>
        <dbReference type="ARBA" id="ARBA00022475"/>
    </source>
</evidence>
<keyword evidence="12 20" id="KW-0472">Membrane</keyword>
<accession>A0AAN7I5C6</accession>
<dbReference type="Pfam" id="PF00954">
    <property type="entry name" value="S_locus_glycop"/>
    <property type="match status" value="1"/>
</dbReference>
<evidence type="ECO:0000256" key="8">
    <source>
        <dbReference type="ARBA" id="ARBA00022741"/>
    </source>
</evidence>
<dbReference type="InterPro" id="IPR024171">
    <property type="entry name" value="SRK-like_kinase"/>
</dbReference>
<dbReference type="CDD" id="cd01098">
    <property type="entry name" value="PAN_AP_plant"/>
    <property type="match status" value="1"/>
</dbReference>
<evidence type="ECO:0000256" key="9">
    <source>
        <dbReference type="ARBA" id="ARBA00022777"/>
    </source>
</evidence>
<dbReference type="InterPro" id="IPR001480">
    <property type="entry name" value="Bulb-type_lectin_dom"/>
</dbReference>
<dbReference type="EMBL" id="JAXUIC010000385">
    <property type="protein sequence ID" value="KAK4541865.1"/>
    <property type="molecule type" value="Genomic_DNA"/>
</dbReference>
<keyword evidence="4 18" id="KW-0808">Transferase</keyword>
<protein>
    <recommendedName>
        <fullName evidence="18">Receptor-like serine/threonine-protein kinase</fullName>
        <ecNumber evidence="18">2.7.11.1</ecNumber>
    </recommendedName>
</protein>
<feature type="signal peptide" evidence="21">
    <location>
        <begin position="1"/>
        <end position="25"/>
    </location>
</feature>
<dbReference type="PROSITE" id="PS50948">
    <property type="entry name" value="PAN"/>
    <property type="match status" value="1"/>
</dbReference>
<evidence type="ECO:0000259" key="24">
    <source>
        <dbReference type="PROSITE" id="PS50948"/>
    </source>
</evidence>
<dbReference type="AlphaFoldDB" id="A0AAN7I5C6"/>
<dbReference type="PANTHER" id="PTHR27002">
    <property type="entry name" value="RECEPTOR-LIKE SERINE/THREONINE-PROTEIN KINASE SD1-8"/>
    <property type="match status" value="1"/>
</dbReference>
<keyword evidence="10 18" id="KW-0067">ATP-binding</keyword>
<dbReference type="EC" id="2.7.11.1" evidence="18"/>
<dbReference type="PIRSF" id="PIRSF000641">
    <property type="entry name" value="SRK"/>
    <property type="match status" value="1"/>
</dbReference>
<feature type="binding site" evidence="19">
    <location>
        <position position="557"/>
    </location>
    <ligand>
        <name>ATP</name>
        <dbReference type="ChEBI" id="CHEBI:30616"/>
    </ligand>
</feature>
<keyword evidence="15" id="KW-0325">Glycoprotein</keyword>
<evidence type="ECO:0000256" key="14">
    <source>
        <dbReference type="ARBA" id="ARBA00023170"/>
    </source>
</evidence>
<proteinExistence type="inferred from homology"/>
<evidence type="ECO:0000256" key="17">
    <source>
        <dbReference type="ARBA" id="ARBA00048679"/>
    </source>
</evidence>
<name>A0AAN7I5C6_QUERU</name>
<dbReference type="Gene3D" id="1.10.510.10">
    <property type="entry name" value="Transferase(Phosphotransferase) domain 1"/>
    <property type="match status" value="1"/>
</dbReference>
<dbReference type="Pfam" id="PF07714">
    <property type="entry name" value="PK_Tyr_Ser-Thr"/>
    <property type="match status" value="1"/>
</dbReference>
<comment type="subcellular location">
    <subcellularLocation>
        <location evidence="1">Cell membrane</location>
        <topology evidence="1">Single-pass type I membrane protein</topology>
    </subcellularLocation>
</comment>
<evidence type="ECO:0000256" key="20">
    <source>
        <dbReference type="SAM" id="Phobius"/>
    </source>
</evidence>
<dbReference type="GO" id="GO:0005524">
    <property type="term" value="F:ATP binding"/>
    <property type="evidence" value="ECO:0007669"/>
    <property type="project" value="UniProtKB-UniRule"/>
</dbReference>
<dbReference type="GO" id="GO:0030246">
    <property type="term" value="F:carbohydrate binding"/>
    <property type="evidence" value="ECO:0007669"/>
    <property type="project" value="UniProtKB-KW"/>
</dbReference>
<dbReference type="CDD" id="cd00028">
    <property type="entry name" value="B_lectin"/>
    <property type="match status" value="1"/>
</dbReference>
<dbReference type="Pfam" id="PF08276">
    <property type="entry name" value="PAN_2"/>
    <property type="match status" value="1"/>
</dbReference>
<evidence type="ECO:0000256" key="7">
    <source>
        <dbReference type="ARBA" id="ARBA00022734"/>
    </source>
</evidence>
<dbReference type="InterPro" id="IPR021820">
    <property type="entry name" value="S-locus_recpt_kinase_C"/>
</dbReference>
<dbReference type="SMART" id="SM00220">
    <property type="entry name" value="S_TKc"/>
    <property type="match status" value="1"/>
</dbReference>
<dbReference type="PANTHER" id="PTHR27002:SF1095">
    <property type="entry name" value="G-TYPE LECTIN S-RECEPTOR-LIKE SERINE_THREONINE-PROTEIN KINASE RKS1"/>
    <property type="match status" value="1"/>
</dbReference>
<keyword evidence="14" id="KW-0675">Receptor</keyword>